<dbReference type="GO" id="GO:0009231">
    <property type="term" value="P:riboflavin biosynthetic process"/>
    <property type="evidence" value="ECO:0007669"/>
    <property type="project" value="InterPro"/>
</dbReference>
<dbReference type="GO" id="GO:0009398">
    <property type="term" value="P:FMN biosynthetic process"/>
    <property type="evidence" value="ECO:0007669"/>
    <property type="project" value="UniProtKB-UniRule"/>
</dbReference>
<evidence type="ECO:0000256" key="7">
    <source>
        <dbReference type="ARBA" id="ARBA00022695"/>
    </source>
</evidence>
<comment type="similarity">
    <text evidence="15">Belongs to the ribF family.</text>
</comment>
<dbReference type="NCBIfam" id="TIGR00083">
    <property type="entry name" value="ribF"/>
    <property type="match status" value="1"/>
</dbReference>
<dbReference type="InterPro" id="IPR015865">
    <property type="entry name" value="Riboflavin_kinase_bac/euk"/>
</dbReference>
<dbReference type="Pfam" id="PF01687">
    <property type="entry name" value="Flavokinase"/>
    <property type="match status" value="1"/>
</dbReference>
<dbReference type="GO" id="GO:0005524">
    <property type="term" value="F:ATP binding"/>
    <property type="evidence" value="ECO:0007669"/>
    <property type="project" value="UniProtKB-UniRule"/>
</dbReference>
<dbReference type="InterPro" id="IPR015864">
    <property type="entry name" value="FAD_synthase"/>
</dbReference>
<evidence type="ECO:0000256" key="5">
    <source>
        <dbReference type="ARBA" id="ARBA00022643"/>
    </source>
</evidence>
<dbReference type="eggNOG" id="COG0196">
    <property type="taxonomic scope" value="Bacteria"/>
</dbReference>
<keyword evidence="4 15" id="KW-0285">Flavoprotein</keyword>
<name>R4KNT8_9FIRM</name>
<dbReference type="SUPFAM" id="SSF52374">
    <property type="entry name" value="Nucleotidylyl transferase"/>
    <property type="match status" value="1"/>
</dbReference>
<keyword evidence="11 15" id="KW-0067">ATP-binding</keyword>
<evidence type="ECO:0000313" key="18">
    <source>
        <dbReference type="Proteomes" id="UP000013520"/>
    </source>
</evidence>
<evidence type="ECO:0000256" key="12">
    <source>
        <dbReference type="ARBA" id="ARBA00023268"/>
    </source>
</evidence>
<evidence type="ECO:0000256" key="2">
    <source>
        <dbReference type="ARBA" id="ARBA00004726"/>
    </source>
</evidence>
<dbReference type="SMART" id="SM00904">
    <property type="entry name" value="Flavokinase"/>
    <property type="match status" value="1"/>
</dbReference>
<keyword evidence="5 15" id="KW-0288">FMN</keyword>
<evidence type="ECO:0000256" key="9">
    <source>
        <dbReference type="ARBA" id="ARBA00022777"/>
    </source>
</evidence>
<dbReference type="EMBL" id="CP003273">
    <property type="protein sequence ID" value="AGL01296.1"/>
    <property type="molecule type" value="Genomic_DNA"/>
</dbReference>
<keyword evidence="7 15" id="KW-0548">Nucleotidyltransferase</keyword>
<dbReference type="InterPro" id="IPR023465">
    <property type="entry name" value="Riboflavin_kinase_dom_sf"/>
</dbReference>
<keyword evidence="10 15" id="KW-0274">FAD</keyword>
<evidence type="ECO:0000259" key="16">
    <source>
        <dbReference type="SMART" id="SM00904"/>
    </source>
</evidence>
<dbReference type="KEGG" id="dgi:Desgi_1848"/>
<proteinExistence type="inferred from homology"/>
<dbReference type="FunFam" id="2.40.30.30:FF:000003">
    <property type="entry name" value="Riboflavin biosynthesis protein"/>
    <property type="match status" value="1"/>
</dbReference>
<dbReference type="NCBIfam" id="NF004162">
    <property type="entry name" value="PRK05627.1-5"/>
    <property type="match status" value="1"/>
</dbReference>
<dbReference type="STRING" id="767817.Desgi_1848"/>
<dbReference type="PANTHER" id="PTHR22749">
    <property type="entry name" value="RIBOFLAVIN KINASE/FMN ADENYLYLTRANSFERASE"/>
    <property type="match status" value="1"/>
</dbReference>
<evidence type="ECO:0000313" key="17">
    <source>
        <dbReference type="EMBL" id="AGL01296.1"/>
    </source>
</evidence>
<evidence type="ECO:0000256" key="3">
    <source>
        <dbReference type="ARBA" id="ARBA00005201"/>
    </source>
</evidence>
<organism evidence="17 18">
    <name type="scientific">Desulfoscipio gibsoniae DSM 7213</name>
    <dbReference type="NCBI Taxonomy" id="767817"/>
    <lineage>
        <taxon>Bacteria</taxon>
        <taxon>Bacillati</taxon>
        <taxon>Bacillota</taxon>
        <taxon>Clostridia</taxon>
        <taxon>Eubacteriales</taxon>
        <taxon>Desulfallaceae</taxon>
        <taxon>Desulfoscipio</taxon>
    </lineage>
</organism>
<dbReference type="NCBIfam" id="NF004160">
    <property type="entry name" value="PRK05627.1-3"/>
    <property type="match status" value="1"/>
</dbReference>
<gene>
    <name evidence="17" type="ORF">Desgi_1848</name>
</gene>
<dbReference type="InterPro" id="IPR014729">
    <property type="entry name" value="Rossmann-like_a/b/a_fold"/>
</dbReference>
<keyword evidence="18" id="KW-1185">Reference proteome</keyword>
<dbReference type="GO" id="GO:0008531">
    <property type="term" value="F:riboflavin kinase activity"/>
    <property type="evidence" value="ECO:0007669"/>
    <property type="project" value="UniProtKB-UniRule"/>
</dbReference>
<dbReference type="SUPFAM" id="SSF82114">
    <property type="entry name" value="Riboflavin kinase-like"/>
    <property type="match status" value="1"/>
</dbReference>
<evidence type="ECO:0000256" key="1">
    <source>
        <dbReference type="ARBA" id="ARBA00002121"/>
    </source>
</evidence>
<dbReference type="OrthoDB" id="9803667at2"/>
<dbReference type="PANTHER" id="PTHR22749:SF6">
    <property type="entry name" value="RIBOFLAVIN KINASE"/>
    <property type="match status" value="1"/>
</dbReference>
<evidence type="ECO:0000256" key="4">
    <source>
        <dbReference type="ARBA" id="ARBA00022630"/>
    </source>
</evidence>
<comment type="pathway">
    <text evidence="2 15">Cofactor biosynthesis; FAD biosynthesis; FAD from FMN: step 1/1.</text>
</comment>
<dbReference type="RefSeq" id="WP_006522476.1">
    <property type="nucleotide sequence ID" value="NC_021184.1"/>
</dbReference>
<dbReference type="GO" id="GO:0003919">
    <property type="term" value="F:FMN adenylyltransferase activity"/>
    <property type="evidence" value="ECO:0007669"/>
    <property type="project" value="UniProtKB-UniRule"/>
</dbReference>
<evidence type="ECO:0000256" key="11">
    <source>
        <dbReference type="ARBA" id="ARBA00022840"/>
    </source>
</evidence>
<keyword evidence="6 15" id="KW-0808">Transferase</keyword>
<comment type="function">
    <text evidence="1">Catalyzes the phosphorylation of riboflavin to FMN followed by the adenylation of FMN to FAD.</text>
</comment>
<evidence type="ECO:0000256" key="10">
    <source>
        <dbReference type="ARBA" id="ARBA00022827"/>
    </source>
</evidence>
<comment type="pathway">
    <text evidence="3 15">Cofactor biosynthesis; FMN biosynthesis; FMN from riboflavin (ATP route): step 1/1.</text>
</comment>
<keyword evidence="9 15" id="KW-0418">Kinase</keyword>
<evidence type="ECO:0000256" key="15">
    <source>
        <dbReference type="PIRNR" id="PIRNR004491"/>
    </source>
</evidence>
<dbReference type="Proteomes" id="UP000013520">
    <property type="component" value="Chromosome"/>
</dbReference>
<evidence type="ECO:0000256" key="14">
    <source>
        <dbReference type="ARBA" id="ARBA00049494"/>
    </source>
</evidence>
<dbReference type="AlphaFoldDB" id="R4KNT8"/>
<protein>
    <recommendedName>
        <fullName evidence="15">Riboflavin biosynthesis protein</fullName>
    </recommendedName>
    <domain>
        <recommendedName>
            <fullName evidence="15">Riboflavin kinase</fullName>
            <ecNumber evidence="15">2.7.1.26</ecNumber>
        </recommendedName>
        <alternativeName>
            <fullName evidence="15">Flavokinase</fullName>
        </alternativeName>
    </domain>
    <domain>
        <recommendedName>
            <fullName evidence="15">FMN adenylyltransferase</fullName>
            <ecNumber evidence="15">2.7.7.2</ecNumber>
        </recommendedName>
        <alternativeName>
            <fullName evidence="15">FAD pyrophosphorylase</fullName>
        </alternativeName>
        <alternativeName>
            <fullName evidence="15">FAD synthase</fullName>
        </alternativeName>
    </domain>
</protein>
<dbReference type="Gene3D" id="2.40.30.30">
    <property type="entry name" value="Riboflavin kinase-like"/>
    <property type="match status" value="1"/>
</dbReference>
<reference evidence="17 18" key="1">
    <citation type="submission" date="2012-01" db="EMBL/GenBank/DDBJ databases">
        <title>Complete sequence of Desulfotomaculum gibsoniae DSM 7213.</title>
        <authorList>
            <consortium name="US DOE Joint Genome Institute"/>
            <person name="Lucas S."/>
            <person name="Han J."/>
            <person name="Lapidus A."/>
            <person name="Cheng J.-F."/>
            <person name="Goodwin L."/>
            <person name="Pitluck S."/>
            <person name="Peters L."/>
            <person name="Ovchinnikova G."/>
            <person name="Teshima H."/>
            <person name="Detter J.C."/>
            <person name="Han C."/>
            <person name="Tapia R."/>
            <person name="Land M."/>
            <person name="Hauser L."/>
            <person name="Kyrpides N."/>
            <person name="Ivanova N."/>
            <person name="Pagani I."/>
            <person name="Parshina S."/>
            <person name="Plugge C."/>
            <person name="Muyzer G."/>
            <person name="Kuever J."/>
            <person name="Ivanova A."/>
            <person name="Nazina T."/>
            <person name="Klenk H.-P."/>
            <person name="Brambilla E."/>
            <person name="Spring S."/>
            <person name="Stams A.F."/>
            <person name="Woyke T."/>
        </authorList>
    </citation>
    <scope>NUCLEOTIDE SEQUENCE [LARGE SCALE GENOMIC DNA]</scope>
    <source>
        <strain evidence="17 18">DSM 7213</strain>
    </source>
</reference>
<dbReference type="HOGENOM" id="CLU_048437_0_2_9"/>
<dbReference type="UniPathway" id="UPA00276">
    <property type="reaction ID" value="UER00406"/>
</dbReference>
<keyword evidence="8 15" id="KW-0547">Nucleotide-binding</keyword>
<comment type="catalytic activity">
    <reaction evidence="13 15">
        <text>riboflavin + ATP = FMN + ADP + H(+)</text>
        <dbReference type="Rhea" id="RHEA:14357"/>
        <dbReference type="ChEBI" id="CHEBI:15378"/>
        <dbReference type="ChEBI" id="CHEBI:30616"/>
        <dbReference type="ChEBI" id="CHEBI:57986"/>
        <dbReference type="ChEBI" id="CHEBI:58210"/>
        <dbReference type="ChEBI" id="CHEBI:456216"/>
        <dbReference type="EC" id="2.7.1.26"/>
    </reaction>
</comment>
<dbReference type="EC" id="2.7.1.26" evidence="15"/>
<dbReference type="FunFam" id="3.40.50.620:FF:000021">
    <property type="entry name" value="Riboflavin biosynthesis protein"/>
    <property type="match status" value="1"/>
</dbReference>
<dbReference type="EC" id="2.7.7.2" evidence="15"/>
<evidence type="ECO:0000256" key="6">
    <source>
        <dbReference type="ARBA" id="ARBA00022679"/>
    </source>
</evidence>
<accession>R4KNT8</accession>
<dbReference type="Gene3D" id="3.40.50.620">
    <property type="entry name" value="HUPs"/>
    <property type="match status" value="1"/>
</dbReference>
<dbReference type="CDD" id="cd02064">
    <property type="entry name" value="FAD_synthetase_N"/>
    <property type="match status" value="1"/>
</dbReference>
<comment type="catalytic activity">
    <reaction evidence="14 15">
        <text>FMN + ATP + H(+) = FAD + diphosphate</text>
        <dbReference type="Rhea" id="RHEA:17237"/>
        <dbReference type="ChEBI" id="CHEBI:15378"/>
        <dbReference type="ChEBI" id="CHEBI:30616"/>
        <dbReference type="ChEBI" id="CHEBI:33019"/>
        <dbReference type="ChEBI" id="CHEBI:57692"/>
        <dbReference type="ChEBI" id="CHEBI:58210"/>
        <dbReference type="EC" id="2.7.7.2"/>
    </reaction>
</comment>
<dbReference type="InterPro" id="IPR002606">
    <property type="entry name" value="Riboflavin_kinase_bac"/>
</dbReference>
<evidence type="ECO:0000256" key="13">
    <source>
        <dbReference type="ARBA" id="ARBA00047880"/>
    </source>
</evidence>
<sequence length="313" mass="34571">MRIYKDWVGLKDKYKDIVVGLGNFDGIHLGHQRLIGDLVAKSQAVGGTPTVFTFVPHPLAVLNPQGAPPLILPPDVKRNMFAELGVEVLLWIPFTLEFARLSPEDFIKHVLHDQLGVRAVIVGYNYTFGHMGRGTPELLKEYGEKLGFDVVVLQPVSIEGQPVSSTLIRSLLADGEISEARKYLGYSPVIEGTVVYGERRGSTLGFPTANIEVEHNLLVPANGVYSVKVDIDGQTLGGVANIGVKPTFHGNTFIRTIEVHLLDFCGDLYGKLIRVYFIRRLRNEKRFNSAGELIEQIQRDIHEARIDSTGAGC</sequence>
<keyword evidence="12" id="KW-0511">Multifunctional enzyme</keyword>
<feature type="domain" description="Riboflavin kinase" evidence="16">
    <location>
        <begin position="183"/>
        <end position="309"/>
    </location>
</feature>
<evidence type="ECO:0000256" key="8">
    <source>
        <dbReference type="ARBA" id="ARBA00022741"/>
    </source>
</evidence>
<dbReference type="InterPro" id="IPR023468">
    <property type="entry name" value="Riboflavin_kinase"/>
</dbReference>
<dbReference type="UniPathway" id="UPA00277">
    <property type="reaction ID" value="UER00407"/>
</dbReference>
<dbReference type="PIRSF" id="PIRSF004491">
    <property type="entry name" value="FAD_Synth"/>
    <property type="match status" value="1"/>
</dbReference>
<dbReference type="GO" id="GO:0006747">
    <property type="term" value="P:FAD biosynthetic process"/>
    <property type="evidence" value="ECO:0007669"/>
    <property type="project" value="UniProtKB-UniRule"/>
</dbReference>
<dbReference type="Pfam" id="PF06574">
    <property type="entry name" value="FAD_syn"/>
    <property type="match status" value="1"/>
</dbReference>